<proteinExistence type="inferred from homology"/>
<dbReference type="InterPro" id="IPR022371">
    <property type="entry name" value="Exopolyphosphatase"/>
</dbReference>
<dbReference type="Gene3D" id="3.30.420.150">
    <property type="entry name" value="Exopolyphosphatase. Domain 2"/>
    <property type="match status" value="1"/>
</dbReference>
<dbReference type="Gene3D" id="1.10.3210.10">
    <property type="entry name" value="Hypothetical protein af1432"/>
    <property type="match status" value="1"/>
</dbReference>
<evidence type="ECO:0000256" key="1">
    <source>
        <dbReference type="ARBA" id="ARBA00007125"/>
    </source>
</evidence>
<sequence>MSIEASQGRLRDRRPVSVIDIGSNSIRLVIYEGVARAPTFLFNEKMLAGLGRGIVTTGELDPEGVERAVAEFRRFRALSEQAGAESMHVLATAAAREAKNGPEFIRRAEEILGTPIRVLSGRQEAYYSALGVISSIHKANGVVGDLGGGSLELVDVKDEEMGEGITLPLGGLKLQDLASGSLEAASRIVSAELARATWLRQCGGRSFYCVGGTWRNLARLHMASRRYPLEVMHQYEMDPAQCVPFLKRVASGDIGKMKGIERISKNRRALLPYGAIVLLEIIRTARPAKLVISANGVREGYLYSLLPEAERKTDPLISAAEELAILRSRSVTHVRELAEWTGEAFAVLGIEETEDQARYRRAACLLADIGWRAHPEYRGTQSLNVIAHGSFIGIDHPGRAFIALTSLFRHEGLFDDALSPKMRELATPLYAERARILGGLMRVVYLLTASMPGVIPKLKWDKRPDGSLVLLVPRSHAALMGERPQGRMKQLAKLLGRKLTLEVAPE</sequence>
<feature type="domain" description="Exopolyphosphatase C-terminal" evidence="6">
    <location>
        <begin position="316"/>
        <end position="501"/>
    </location>
</feature>
<name>A0A9X2XBN1_9HYPH</name>
<evidence type="ECO:0000313" key="8">
    <source>
        <dbReference type="Proteomes" id="UP001149009"/>
    </source>
</evidence>
<evidence type="ECO:0000256" key="4">
    <source>
        <dbReference type="ARBA" id="ARBA00047607"/>
    </source>
</evidence>
<dbReference type="GO" id="GO:0004309">
    <property type="term" value="F:exopolyphosphatase activity"/>
    <property type="evidence" value="ECO:0007669"/>
    <property type="project" value="UniProtKB-EC"/>
</dbReference>
<evidence type="ECO:0000259" key="5">
    <source>
        <dbReference type="Pfam" id="PF02541"/>
    </source>
</evidence>
<comment type="caution">
    <text evidence="7">The sequence shown here is derived from an EMBL/GenBank/DDBJ whole genome shotgun (WGS) entry which is preliminary data.</text>
</comment>
<dbReference type="CDD" id="cd24052">
    <property type="entry name" value="ASKHA_NBD_HpPPX-GppA-like"/>
    <property type="match status" value="1"/>
</dbReference>
<dbReference type="NCBIfam" id="TIGR03706">
    <property type="entry name" value="exo_poly_only"/>
    <property type="match status" value="1"/>
</dbReference>
<dbReference type="InterPro" id="IPR050273">
    <property type="entry name" value="GppA/Ppx_hydrolase"/>
</dbReference>
<protein>
    <recommendedName>
        <fullName evidence="2">exopolyphosphatase</fullName>
        <ecNumber evidence="2">3.6.1.11</ecNumber>
    </recommendedName>
</protein>
<dbReference type="PANTHER" id="PTHR30005">
    <property type="entry name" value="EXOPOLYPHOSPHATASE"/>
    <property type="match status" value="1"/>
</dbReference>
<dbReference type="EMBL" id="JAODNV010000014">
    <property type="protein sequence ID" value="MCT8991275.1"/>
    <property type="molecule type" value="Genomic_DNA"/>
</dbReference>
<reference evidence="7" key="1">
    <citation type="submission" date="2022-08" db="EMBL/GenBank/DDBJ databases">
        <title>Chelativorans sichuanense sp. nov., a paraffin oil-degrading bacterium isolated from a mixture of oil-based drill cuttings and paddy soil.</title>
        <authorList>
            <person name="Yu J."/>
            <person name="Liu H."/>
            <person name="Chen Q."/>
        </authorList>
    </citation>
    <scope>NUCLEOTIDE SEQUENCE</scope>
    <source>
        <strain evidence="7">SCAU 2101</strain>
    </source>
</reference>
<organism evidence="7 8">
    <name type="scientific">Chelativorans petroleitrophicus</name>
    <dbReference type="NCBI Taxonomy" id="2975484"/>
    <lineage>
        <taxon>Bacteria</taxon>
        <taxon>Pseudomonadati</taxon>
        <taxon>Pseudomonadota</taxon>
        <taxon>Alphaproteobacteria</taxon>
        <taxon>Hyphomicrobiales</taxon>
        <taxon>Phyllobacteriaceae</taxon>
        <taxon>Chelativorans</taxon>
    </lineage>
</organism>
<keyword evidence="3 7" id="KW-0378">Hydrolase</keyword>
<dbReference type="AlphaFoldDB" id="A0A9X2XBN1"/>
<dbReference type="SUPFAM" id="SSF53067">
    <property type="entry name" value="Actin-like ATPase domain"/>
    <property type="match status" value="2"/>
</dbReference>
<accession>A0A9X2XBN1</accession>
<comment type="similarity">
    <text evidence="1">Belongs to the GppA/Ppx family.</text>
</comment>
<keyword evidence="8" id="KW-1185">Reference proteome</keyword>
<dbReference type="Gene3D" id="3.30.420.40">
    <property type="match status" value="1"/>
</dbReference>
<feature type="domain" description="Ppx/GppA phosphatase N-terminal" evidence="5">
    <location>
        <begin position="29"/>
        <end position="308"/>
    </location>
</feature>
<evidence type="ECO:0000313" key="7">
    <source>
        <dbReference type="EMBL" id="MCT8991275.1"/>
    </source>
</evidence>
<dbReference type="RefSeq" id="WP_261516200.1">
    <property type="nucleotide sequence ID" value="NZ_JAODNV010000014.1"/>
</dbReference>
<dbReference type="InterPro" id="IPR003695">
    <property type="entry name" value="Ppx_GppA_N"/>
</dbReference>
<evidence type="ECO:0000259" key="6">
    <source>
        <dbReference type="Pfam" id="PF21697"/>
    </source>
</evidence>
<dbReference type="PANTHER" id="PTHR30005:SF0">
    <property type="entry name" value="RETROGRADE REGULATION PROTEIN 2"/>
    <property type="match status" value="1"/>
</dbReference>
<dbReference type="SUPFAM" id="SSF109604">
    <property type="entry name" value="HD-domain/PDEase-like"/>
    <property type="match status" value="1"/>
</dbReference>
<dbReference type="InterPro" id="IPR043129">
    <property type="entry name" value="ATPase_NBD"/>
</dbReference>
<dbReference type="Pfam" id="PF02541">
    <property type="entry name" value="Ppx-GppA"/>
    <property type="match status" value="1"/>
</dbReference>
<dbReference type="Pfam" id="PF21697">
    <property type="entry name" value="Ppx_C"/>
    <property type="match status" value="1"/>
</dbReference>
<dbReference type="Proteomes" id="UP001149009">
    <property type="component" value="Unassembled WGS sequence"/>
</dbReference>
<dbReference type="GO" id="GO:0006793">
    <property type="term" value="P:phosphorus metabolic process"/>
    <property type="evidence" value="ECO:0007669"/>
    <property type="project" value="InterPro"/>
</dbReference>
<gene>
    <name evidence="7" type="primary">ppx</name>
    <name evidence="7" type="ORF">NYR54_13395</name>
</gene>
<comment type="catalytic activity">
    <reaction evidence="4">
        <text>[phosphate](n) + H2O = [phosphate](n-1) + phosphate + H(+)</text>
        <dbReference type="Rhea" id="RHEA:21528"/>
        <dbReference type="Rhea" id="RHEA-COMP:9859"/>
        <dbReference type="Rhea" id="RHEA-COMP:14279"/>
        <dbReference type="ChEBI" id="CHEBI:15377"/>
        <dbReference type="ChEBI" id="CHEBI:15378"/>
        <dbReference type="ChEBI" id="CHEBI:16838"/>
        <dbReference type="ChEBI" id="CHEBI:43474"/>
        <dbReference type="EC" id="3.6.1.11"/>
    </reaction>
</comment>
<dbReference type="EC" id="3.6.1.11" evidence="2"/>
<evidence type="ECO:0000256" key="3">
    <source>
        <dbReference type="ARBA" id="ARBA00022801"/>
    </source>
</evidence>
<dbReference type="InterPro" id="IPR048951">
    <property type="entry name" value="Ppx_C"/>
</dbReference>
<evidence type="ECO:0000256" key="2">
    <source>
        <dbReference type="ARBA" id="ARBA00012451"/>
    </source>
</evidence>